<dbReference type="GO" id="GO:0016020">
    <property type="term" value="C:membrane"/>
    <property type="evidence" value="ECO:0007669"/>
    <property type="project" value="UniProtKB-SubCell"/>
</dbReference>
<evidence type="ECO:0000256" key="1">
    <source>
        <dbReference type="ARBA" id="ARBA00004141"/>
    </source>
</evidence>
<dbReference type="GO" id="GO:0008374">
    <property type="term" value="F:O-acyltransferase activity"/>
    <property type="evidence" value="ECO:0007669"/>
    <property type="project" value="InterPro"/>
</dbReference>
<protein>
    <recommendedName>
        <fullName evidence="8">Wax synthase domain-containing protein</fullName>
    </recommendedName>
</protein>
<gene>
    <name evidence="9" type="ORF">VMCG_07994</name>
</gene>
<evidence type="ECO:0000256" key="2">
    <source>
        <dbReference type="ARBA" id="ARBA00007282"/>
    </source>
</evidence>
<accession>A0A423VY42</accession>
<evidence type="ECO:0000313" key="10">
    <source>
        <dbReference type="Proteomes" id="UP000283895"/>
    </source>
</evidence>
<evidence type="ECO:0000256" key="4">
    <source>
        <dbReference type="ARBA" id="ARBA00022692"/>
    </source>
</evidence>
<keyword evidence="4 7" id="KW-0812">Transmembrane</keyword>
<organism evidence="9 10">
    <name type="scientific">Cytospora schulzeri</name>
    <dbReference type="NCBI Taxonomy" id="448051"/>
    <lineage>
        <taxon>Eukaryota</taxon>
        <taxon>Fungi</taxon>
        <taxon>Dikarya</taxon>
        <taxon>Ascomycota</taxon>
        <taxon>Pezizomycotina</taxon>
        <taxon>Sordariomycetes</taxon>
        <taxon>Sordariomycetidae</taxon>
        <taxon>Diaporthales</taxon>
        <taxon>Cytosporaceae</taxon>
        <taxon>Cytospora</taxon>
    </lineage>
</organism>
<keyword evidence="10" id="KW-1185">Reference proteome</keyword>
<feature type="transmembrane region" description="Helical" evidence="7">
    <location>
        <begin position="292"/>
        <end position="309"/>
    </location>
</feature>
<feature type="transmembrane region" description="Helical" evidence="7">
    <location>
        <begin position="12"/>
        <end position="32"/>
    </location>
</feature>
<feature type="transmembrane region" description="Helical" evidence="7">
    <location>
        <begin position="351"/>
        <end position="371"/>
    </location>
</feature>
<evidence type="ECO:0000256" key="5">
    <source>
        <dbReference type="ARBA" id="ARBA00022989"/>
    </source>
</evidence>
<feature type="transmembrane region" description="Helical" evidence="7">
    <location>
        <begin position="44"/>
        <end position="65"/>
    </location>
</feature>
<feature type="transmembrane region" description="Helical" evidence="7">
    <location>
        <begin position="199"/>
        <end position="219"/>
    </location>
</feature>
<evidence type="ECO:0000256" key="3">
    <source>
        <dbReference type="ARBA" id="ARBA00022679"/>
    </source>
</evidence>
<feature type="transmembrane region" description="Helical" evidence="7">
    <location>
        <begin position="321"/>
        <end position="339"/>
    </location>
</feature>
<feature type="transmembrane region" description="Helical" evidence="7">
    <location>
        <begin position="71"/>
        <end position="93"/>
    </location>
</feature>
<comment type="caution">
    <text evidence="9">The sequence shown here is derived from an EMBL/GenBank/DDBJ whole genome shotgun (WGS) entry which is preliminary data.</text>
</comment>
<comment type="similarity">
    <text evidence="2">Belongs to the wax synthase family.</text>
</comment>
<keyword evidence="6 7" id="KW-0472">Membrane</keyword>
<dbReference type="Pfam" id="PF13813">
    <property type="entry name" value="MBOAT_2"/>
    <property type="match status" value="1"/>
</dbReference>
<evidence type="ECO:0000256" key="6">
    <source>
        <dbReference type="ARBA" id="ARBA00023136"/>
    </source>
</evidence>
<sequence>MGPDLPASPFRSMLTFVYTEAAFLACFAVVILNTPAQATTKRAAGLVILGATTCVMESIIVPLCLTNGRPHWAATVASLLWVQFLSASDLVLVSRVHAGQLPRAYHGSGSSRAKAVSSAIGLLWNVRRVRTPWEVKNVPSTAGLQTQSRTTFVLRRIGVTLLAYIFVDVVVSLPPPDLAMVRPDKATLFSLRGLGVDDIIFRIIMTISYWLTTGILNLFMTNVGAIVSVLLGLSRPVDCPPLYGPFSEAYSIRRFWGVSWHQMFRCFLTGHASLIVDNLLPFFPRRSAASRYARLTVAFLIAGLIHYHADQLMGVPDAENGALIFFFLHAAFIMLEDALRPALVALLPTRIHHAVGCLWVVSLFVWSSPVWTYSGTRLGIDSAALLPVRVVGPWVQRSLGTA</sequence>
<dbReference type="PANTHER" id="PTHR31595:SF60">
    <property type="entry name" value="BIOSYNTHESIS PROTEIN (TRI7), PUTATIVE (AFU_ORTHOLOGUE AFUA_8G05970)-RELATED"/>
    <property type="match status" value="1"/>
</dbReference>
<dbReference type="Proteomes" id="UP000283895">
    <property type="component" value="Unassembled WGS sequence"/>
</dbReference>
<reference evidence="9 10" key="1">
    <citation type="submission" date="2015-09" db="EMBL/GenBank/DDBJ databases">
        <title>Host preference determinants of Valsa canker pathogens revealed by comparative genomics.</title>
        <authorList>
            <person name="Yin Z."/>
            <person name="Huang L."/>
        </authorList>
    </citation>
    <scope>NUCLEOTIDE SEQUENCE [LARGE SCALE GENOMIC DNA]</scope>
    <source>
        <strain evidence="9 10">03-1</strain>
    </source>
</reference>
<dbReference type="PANTHER" id="PTHR31595">
    <property type="entry name" value="LONG-CHAIN-ALCOHOL O-FATTY-ACYLTRANSFERASE 3-RELATED"/>
    <property type="match status" value="1"/>
</dbReference>
<dbReference type="InterPro" id="IPR032805">
    <property type="entry name" value="Wax_synthase_dom"/>
</dbReference>
<dbReference type="OrthoDB" id="1077582at2759"/>
<evidence type="ECO:0000313" key="9">
    <source>
        <dbReference type="EMBL" id="ROV95999.1"/>
    </source>
</evidence>
<feature type="domain" description="Wax synthase" evidence="8">
    <location>
        <begin position="239"/>
        <end position="328"/>
    </location>
</feature>
<dbReference type="AlphaFoldDB" id="A0A423VY42"/>
<dbReference type="InterPro" id="IPR044851">
    <property type="entry name" value="Wax_synthase"/>
</dbReference>
<keyword evidence="3" id="KW-0808">Transferase</keyword>
<dbReference type="GO" id="GO:0006629">
    <property type="term" value="P:lipid metabolic process"/>
    <property type="evidence" value="ECO:0007669"/>
    <property type="project" value="InterPro"/>
</dbReference>
<comment type="subcellular location">
    <subcellularLocation>
        <location evidence="1">Membrane</location>
        <topology evidence="1">Multi-pass membrane protein</topology>
    </subcellularLocation>
</comment>
<keyword evidence="5 7" id="KW-1133">Transmembrane helix</keyword>
<evidence type="ECO:0000259" key="8">
    <source>
        <dbReference type="Pfam" id="PF13813"/>
    </source>
</evidence>
<evidence type="ECO:0000256" key="7">
    <source>
        <dbReference type="SAM" id="Phobius"/>
    </source>
</evidence>
<dbReference type="STRING" id="356882.A0A423VY42"/>
<name>A0A423VY42_9PEZI</name>
<dbReference type="EMBL" id="LKEA01000034">
    <property type="protein sequence ID" value="ROV95999.1"/>
    <property type="molecule type" value="Genomic_DNA"/>
</dbReference>
<proteinExistence type="inferred from homology"/>
<feature type="transmembrane region" description="Helical" evidence="7">
    <location>
        <begin position="153"/>
        <end position="173"/>
    </location>
</feature>